<dbReference type="GO" id="GO:0008235">
    <property type="term" value="F:metalloexopeptidase activity"/>
    <property type="evidence" value="ECO:0007669"/>
    <property type="project" value="TreeGrafter"/>
</dbReference>
<evidence type="ECO:0000313" key="7">
    <source>
        <dbReference type="EMBL" id="CAA9569554.1"/>
    </source>
</evidence>
<dbReference type="InterPro" id="IPR028090">
    <property type="entry name" value="JAB_dom_prok"/>
</dbReference>
<gene>
    <name evidence="7" type="ORF">AVDCRST_MAG18-1821</name>
</gene>
<dbReference type="Gene3D" id="3.40.140.10">
    <property type="entry name" value="Cytidine Deaminase, domain 2"/>
    <property type="match status" value="1"/>
</dbReference>
<dbReference type="EMBL" id="CADCWN010000144">
    <property type="protein sequence ID" value="CAA9569554.1"/>
    <property type="molecule type" value="Genomic_DNA"/>
</dbReference>
<dbReference type="SMART" id="SM00232">
    <property type="entry name" value="JAB_MPN"/>
    <property type="match status" value="1"/>
</dbReference>
<dbReference type="PANTHER" id="PTHR34858:SF1">
    <property type="entry name" value="CYSO-CYSTEINE PEPTIDASE"/>
    <property type="match status" value="1"/>
</dbReference>
<reference evidence="7" key="1">
    <citation type="submission" date="2020-02" db="EMBL/GenBank/DDBJ databases">
        <authorList>
            <person name="Meier V. D."/>
        </authorList>
    </citation>
    <scope>NUCLEOTIDE SEQUENCE</scope>
    <source>
        <strain evidence="7">AVDCRST_MAG18</strain>
    </source>
</reference>
<dbReference type="AlphaFoldDB" id="A0A6J4V7X2"/>
<keyword evidence="4" id="KW-0862">Zinc</keyword>
<evidence type="ECO:0000259" key="6">
    <source>
        <dbReference type="SMART" id="SM00232"/>
    </source>
</evidence>
<sequence>MVRVEWTVEQREQIARHGETGYPDEICGFLLGTQADGAKTVREVVAVDNKWEETDERRRRFMIAPGDFLREERRAREAGWEILGFYHSHPDHPARPSETDREAAWPGYSYVIQSVRAGRAAEVHSWRLQDDREGYDEERIVTSDE</sequence>
<protein>
    <submittedName>
        <fullName evidence="7">Predicted metal-dependent protease of the PAD1/JAB1 superfamily</fullName>
    </submittedName>
</protein>
<evidence type="ECO:0000256" key="2">
    <source>
        <dbReference type="ARBA" id="ARBA00022723"/>
    </source>
</evidence>
<dbReference type="SUPFAM" id="SSF102712">
    <property type="entry name" value="JAB1/MPN domain"/>
    <property type="match status" value="1"/>
</dbReference>
<keyword evidence="2" id="KW-0479">Metal-binding</keyword>
<proteinExistence type="predicted"/>
<dbReference type="GO" id="GO:0008270">
    <property type="term" value="F:zinc ion binding"/>
    <property type="evidence" value="ECO:0007669"/>
    <property type="project" value="TreeGrafter"/>
</dbReference>
<keyword evidence="1 7" id="KW-0645">Protease</keyword>
<evidence type="ECO:0000256" key="1">
    <source>
        <dbReference type="ARBA" id="ARBA00022670"/>
    </source>
</evidence>
<dbReference type="GO" id="GO:0006508">
    <property type="term" value="P:proteolysis"/>
    <property type="evidence" value="ECO:0007669"/>
    <property type="project" value="UniProtKB-KW"/>
</dbReference>
<feature type="domain" description="JAB1/MPN/MOV34 metalloenzyme" evidence="6">
    <location>
        <begin position="1"/>
        <end position="136"/>
    </location>
</feature>
<dbReference type="InterPro" id="IPR000555">
    <property type="entry name" value="JAMM/MPN+_dom"/>
</dbReference>
<keyword evidence="3" id="KW-0378">Hydrolase</keyword>
<dbReference type="InterPro" id="IPR051929">
    <property type="entry name" value="VirAsm_ModProt"/>
</dbReference>
<evidence type="ECO:0000256" key="3">
    <source>
        <dbReference type="ARBA" id="ARBA00022801"/>
    </source>
</evidence>
<accession>A0A6J4V7X2</accession>
<organism evidence="7">
    <name type="scientific">uncultured Thermomicrobiales bacterium</name>
    <dbReference type="NCBI Taxonomy" id="1645740"/>
    <lineage>
        <taxon>Bacteria</taxon>
        <taxon>Pseudomonadati</taxon>
        <taxon>Thermomicrobiota</taxon>
        <taxon>Thermomicrobia</taxon>
        <taxon>Thermomicrobiales</taxon>
        <taxon>environmental samples</taxon>
    </lineage>
</organism>
<dbReference type="PANTHER" id="PTHR34858">
    <property type="entry name" value="CYSO-CYSTEINE PEPTIDASE"/>
    <property type="match status" value="1"/>
</dbReference>
<dbReference type="FunFam" id="3.40.140.10:FF:000085">
    <property type="entry name" value="Mov34/MPN/PAD-1 family protein"/>
    <property type="match status" value="1"/>
</dbReference>
<evidence type="ECO:0000256" key="4">
    <source>
        <dbReference type="ARBA" id="ARBA00022833"/>
    </source>
</evidence>
<name>A0A6J4V7X2_9BACT</name>
<dbReference type="CDD" id="cd08070">
    <property type="entry name" value="MPN_like"/>
    <property type="match status" value="1"/>
</dbReference>
<dbReference type="Pfam" id="PF14464">
    <property type="entry name" value="Prok-JAB"/>
    <property type="match status" value="1"/>
</dbReference>
<keyword evidence="5" id="KW-0482">Metalloprotease</keyword>
<evidence type="ECO:0000256" key="5">
    <source>
        <dbReference type="ARBA" id="ARBA00023049"/>
    </source>
</evidence>